<dbReference type="SUPFAM" id="SSF51735">
    <property type="entry name" value="NAD(P)-binding Rossmann-fold domains"/>
    <property type="match status" value="1"/>
</dbReference>
<evidence type="ECO:0000313" key="6">
    <source>
        <dbReference type="Proteomes" id="UP000243359"/>
    </source>
</evidence>
<dbReference type="NCBIfam" id="NF008286">
    <property type="entry name" value="PRK11064.1"/>
    <property type="match status" value="1"/>
</dbReference>
<dbReference type="InterPro" id="IPR036291">
    <property type="entry name" value="NAD(P)-bd_dom_sf"/>
</dbReference>
<dbReference type="InterPro" id="IPR014026">
    <property type="entry name" value="UDP-Glc/GDP-Man_DH_dimer"/>
</dbReference>
<evidence type="ECO:0000259" key="4">
    <source>
        <dbReference type="SMART" id="SM00984"/>
    </source>
</evidence>
<dbReference type="Gene3D" id="3.40.50.720">
    <property type="entry name" value="NAD(P)-binding Rossmann-like Domain"/>
    <property type="match status" value="2"/>
</dbReference>
<dbReference type="SUPFAM" id="SSF52413">
    <property type="entry name" value="UDP-glucose/GDP-mannose dehydrogenase C-terminal domain"/>
    <property type="match status" value="1"/>
</dbReference>
<dbReference type="SMART" id="SM00984">
    <property type="entry name" value="UDPG_MGDP_dh_C"/>
    <property type="match status" value="1"/>
</dbReference>
<dbReference type="InterPro" id="IPR028359">
    <property type="entry name" value="UDP_ManNAc/GlcNAc_DH"/>
</dbReference>
<reference evidence="6" key="1">
    <citation type="submission" date="2016-10" db="EMBL/GenBank/DDBJ databases">
        <authorList>
            <person name="Varghese N."/>
            <person name="Submissions S."/>
        </authorList>
    </citation>
    <scope>NUCLEOTIDE SEQUENCE [LARGE SCALE GENOMIC DNA]</scope>
    <source>
        <strain evidence="6">KCTC 32247</strain>
    </source>
</reference>
<dbReference type="PANTHER" id="PTHR43491:SF1">
    <property type="entry name" value="UDP-N-ACETYL-D-MANNOSAMINE DEHYDROGENASE"/>
    <property type="match status" value="1"/>
</dbReference>
<dbReference type="InterPro" id="IPR036220">
    <property type="entry name" value="UDP-Glc/GDP-Man_DH_C_sf"/>
</dbReference>
<accession>A0A1H1VU82</accession>
<name>A0A1H1VU82_9PSED</name>
<feature type="domain" description="UDP-glucose/GDP-mannose dehydrogenase C-terminal" evidence="4">
    <location>
        <begin position="325"/>
        <end position="420"/>
    </location>
</feature>
<dbReference type="PIRSF" id="PIRSF000124">
    <property type="entry name" value="UDPglc_GDPman_dh"/>
    <property type="match status" value="1"/>
</dbReference>
<keyword evidence="6" id="KW-1185">Reference proteome</keyword>
<dbReference type="EMBL" id="LT629751">
    <property type="protein sequence ID" value="SDS88000.1"/>
    <property type="molecule type" value="Genomic_DNA"/>
</dbReference>
<evidence type="ECO:0000256" key="3">
    <source>
        <dbReference type="PIRNR" id="PIRNR000124"/>
    </source>
</evidence>
<dbReference type="STRING" id="1392877.SAMN05216221_2869"/>
<dbReference type="NCBIfam" id="TIGR03026">
    <property type="entry name" value="NDP-sugDHase"/>
    <property type="match status" value="1"/>
</dbReference>
<dbReference type="GO" id="GO:0016628">
    <property type="term" value="F:oxidoreductase activity, acting on the CH-CH group of donors, NAD or NADP as acceptor"/>
    <property type="evidence" value="ECO:0007669"/>
    <property type="project" value="InterPro"/>
</dbReference>
<dbReference type="InterPro" id="IPR008927">
    <property type="entry name" value="6-PGluconate_DH-like_C_sf"/>
</dbReference>
<organism evidence="5 6">
    <name type="scientific">Pseudomonas oryzae</name>
    <dbReference type="NCBI Taxonomy" id="1392877"/>
    <lineage>
        <taxon>Bacteria</taxon>
        <taxon>Pseudomonadati</taxon>
        <taxon>Pseudomonadota</taxon>
        <taxon>Gammaproteobacteria</taxon>
        <taxon>Pseudomonadales</taxon>
        <taxon>Pseudomonadaceae</taxon>
        <taxon>Pseudomonas</taxon>
    </lineage>
</organism>
<dbReference type="Proteomes" id="UP000243359">
    <property type="component" value="Chromosome I"/>
</dbReference>
<dbReference type="FunFam" id="3.40.50.720:FF:000139">
    <property type="entry name" value="UDP-N-acetyl-D-mannosamine dehydrogenase"/>
    <property type="match status" value="1"/>
</dbReference>
<dbReference type="InterPro" id="IPR001732">
    <property type="entry name" value="UDP-Glc/GDP-Man_DH_N"/>
</dbReference>
<dbReference type="SUPFAM" id="SSF48179">
    <property type="entry name" value="6-phosphogluconate dehydrogenase C-terminal domain-like"/>
    <property type="match status" value="1"/>
</dbReference>
<dbReference type="InterPro" id="IPR014027">
    <property type="entry name" value="UDP-Glc/GDP-Man_DH_C"/>
</dbReference>
<dbReference type="Gene3D" id="1.20.5.100">
    <property type="entry name" value="Cytochrome c1, transmembrane anchor, C-terminal"/>
    <property type="match status" value="1"/>
</dbReference>
<dbReference type="PIRSF" id="PIRSF500136">
    <property type="entry name" value="UDP_ManNAc_DH"/>
    <property type="match status" value="1"/>
</dbReference>
<dbReference type="PANTHER" id="PTHR43491">
    <property type="entry name" value="UDP-N-ACETYL-D-MANNOSAMINE DEHYDROGENASE"/>
    <property type="match status" value="1"/>
</dbReference>
<evidence type="ECO:0000256" key="2">
    <source>
        <dbReference type="ARBA" id="ARBA00023027"/>
    </source>
</evidence>
<comment type="similarity">
    <text evidence="3">Belongs to the UDP-glucose/GDP-mannose dehydrogenase family.</text>
</comment>
<proteinExistence type="inferred from homology"/>
<dbReference type="RefSeq" id="WP_090349568.1">
    <property type="nucleotide sequence ID" value="NZ_LT629751.1"/>
</dbReference>
<evidence type="ECO:0000313" key="5">
    <source>
        <dbReference type="EMBL" id="SDS88000.1"/>
    </source>
</evidence>
<dbReference type="AlphaFoldDB" id="A0A1H1VU82"/>
<gene>
    <name evidence="5" type="ORF">SAMN05216221_2869</name>
</gene>
<sequence>MPFQTISVIGLGYIGLPTAAVFASRKKKVIGVDVNQKAVDTINRGEIHIIEPDLDIVVHASVTEGYLRATTTPEAADAFLIAVPTPFKGDHEPDLSYIEAASKAIAPVLKAGDLVILESTSPVGATEAMSAWLAEARPDLTFPQTHGEDSDVRVAHCPERVLPGHVLRELVENDRIIGGMTPKCSKAAQALYKIFVEGECIITDARTAEMCKLTENSFRDVNIAFANELSIICDKLGINVWELIRLANRHPRVNILQPGPGVGGHCIAVDPWFIVSQTPDEARLIRTAREVNDGKPQWVIDKVKQAVGAFLVENPGQTARDVTVACFGLAFKPDIDDLRESPSLGIAKTLASELSTKLVLVEPNIEELPKSLAAHAKLDVQQALEVADVVVLLVKHREFLDMPALCQGVRVVDATGILEN</sequence>
<keyword evidence="2" id="KW-0520">NAD</keyword>
<evidence type="ECO:0000256" key="1">
    <source>
        <dbReference type="ARBA" id="ARBA00023002"/>
    </source>
</evidence>
<keyword evidence="1" id="KW-0560">Oxidoreductase</keyword>
<dbReference type="Pfam" id="PF03720">
    <property type="entry name" value="UDPG_MGDP_dh_C"/>
    <property type="match status" value="1"/>
</dbReference>
<dbReference type="GO" id="GO:0051287">
    <property type="term" value="F:NAD binding"/>
    <property type="evidence" value="ECO:0007669"/>
    <property type="project" value="InterPro"/>
</dbReference>
<dbReference type="Pfam" id="PF03721">
    <property type="entry name" value="UDPG_MGDP_dh_N"/>
    <property type="match status" value="1"/>
</dbReference>
<dbReference type="GO" id="GO:0000271">
    <property type="term" value="P:polysaccharide biosynthetic process"/>
    <property type="evidence" value="ECO:0007669"/>
    <property type="project" value="InterPro"/>
</dbReference>
<dbReference type="Pfam" id="PF00984">
    <property type="entry name" value="UDPG_MGDP_dh"/>
    <property type="match status" value="1"/>
</dbReference>
<dbReference type="InterPro" id="IPR017476">
    <property type="entry name" value="UDP-Glc/GDP-Man"/>
</dbReference>
<protein>
    <submittedName>
        <fullName evidence="5">UDP-N-acetyl-D-mannosaminuronic acid dehydrogenase</fullName>
    </submittedName>
</protein>
<dbReference type="OrthoDB" id="9803238at2"/>
<dbReference type="GO" id="GO:0016616">
    <property type="term" value="F:oxidoreductase activity, acting on the CH-OH group of donors, NAD or NADP as acceptor"/>
    <property type="evidence" value="ECO:0007669"/>
    <property type="project" value="InterPro"/>
</dbReference>